<comment type="cofactor">
    <cofactor evidence="1">
        <name>FAD</name>
        <dbReference type="ChEBI" id="CHEBI:57692"/>
    </cofactor>
</comment>
<evidence type="ECO:0000256" key="4">
    <source>
        <dbReference type="ARBA" id="ARBA00023002"/>
    </source>
</evidence>
<evidence type="ECO:0000259" key="5">
    <source>
        <dbReference type="Pfam" id="PF07992"/>
    </source>
</evidence>
<geneLocation type="plasmid" evidence="7 8">
    <name>RPME01</name>
</geneLocation>
<dbReference type="Gene3D" id="3.50.50.60">
    <property type="entry name" value="FAD/NAD(P)-binding domain"/>
    <property type="match status" value="2"/>
</dbReference>
<dbReference type="InterPro" id="IPR050446">
    <property type="entry name" value="FAD-oxidoreductase/Apoptosis"/>
</dbReference>
<dbReference type="Pfam" id="PF14759">
    <property type="entry name" value="Reductase_C"/>
    <property type="match status" value="1"/>
</dbReference>
<evidence type="ECO:0000313" key="7">
    <source>
        <dbReference type="EMBL" id="ABM97361.1"/>
    </source>
</evidence>
<keyword evidence="7" id="KW-0614">Plasmid</keyword>
<feature type="domain" description="Reductase C-terminal" evidence="6">
    <location>
        <begin position="332"/>
        <end position="409"/>
    </location>
</feature>
<name>A2SP72_METPP</name>
<organism evidence="7 8">
    <name type="scientific">Methylibium petroleiphilum (strain ATCC BAA-1232 / LMG 22953 / PM1)</name>
    <dbReference type="NCBI Taxonomy" id="420662"/>
    <lineage>
        <taxon>Bacteria</taxon>
        <taxon>Pseudomonadati</taxon>
        <taxon>Pseudomonadota</taxon>
        <taxon>Betaproteobacteria</taxon>
        <taxon>Burkholderiales</taxon>
        <taxon>Sphaerotilaceae</taxon>
        <taxon>Methylibium</taxon>
    </lineage>
</organism>
<dbReference type="EMBL" id="CP000556">
    <property type="protein sequence ID" value="ABM97361.1"/>
    <property type="molecule type" value="Genomic_DNA"/>
</dbReference>
<dbReference type="PANTHER" id="PTHR43557">
    <property type="entry name" value="APOPTOSIS-INDUCING FACTOR 1"/>
    <property type="match status" value="1"/>
</dbReference>
<dbReference type="Proteomes" id="UP000000366">
    <property type="component" value="Plasmid RPME01"/>
</dbReference>
<keyword evidence="4" id="KW-0560">Oxidoreductase</keyword>
<dbReference type="eggNOG" id="COG0446">
    <property type="taxonomic scope" value="Bacteria"/>
</dbReference>
<reference evidence="7 8" key="1">
    <citation type="journal article" date="2007" name="J. Bacteriol.">
        <title>Whole-genome analysis of the methyl tert-butyl ether-degrading beta-proteobacterium Methylibium petroleiphilum PM1.</title>
        <authorList>
            <person name="Kane S.R."/>
            <person name="Chakicherla A.Y."/>
            <person name="Chain P.S.G."/>
            <person name="Schmidt R."/>
            <person name="Shin M.W."/>
            <person name="Legler T.C."/>
            <person name="Scow K.M."/>
            <person name="Larimer F.W."/>
            <person name="Lucas S.M."/>
            <person name="Richardson P.M."/>
            <person name="Hristova K.R."/>
        </authorList>
    </citation>
    <scope>NUCLEOTIDE SEQUENCE [LARGE SCALE GENOMIC DNA]</scope>
    <source>
        <strain evidence="8">ATCC BAA-1232 / LMG 22953 / PM1</strain>
        <plasmid evidence="7 8">RPME01</plasmid>
    </source>
</reference>
<dbReference type="PANTHER" id="PTHR43557:SF2">
    <property type="entry name" value="RIESKE DOMAIN-CONTAINING PROTEIN-RELATED"/>
    <property type="match status" value="1"/>
</dbReference>
<dbReference type="GO" id="GO:0005737">
    <property type="term" value="C:cytoplasm"/>
    <property type="evidence" value="ECO:0007669"/>
    <property type="project" value="TreeGrafter"/>
</dbReference>
<keyword evidence="3" id="KW-0274">FAD</keyword>
<evidence type="ECO:0000259" key="6">
    <source>
        <dbReference type="Pfam" id="PF14759"/>
    </source>
</evidence>
<gene>
    <name evidence="7" type="ordered locus">Mpe_B0597</name>
</gene>
<dbReference type="PRINTS" id="PR00411">
    <property type="entry name" value="PNDRDTASEI"/>
</dbReference>
<proteinExistence type="predicted"/>
<sequence length="425" mass="44982">MISTAQERGDTRAILVLGAGQAGFQVAASLRDFGYRGCVTLVGDEPHWPYRRPPLSKGYLEGSDSAGTLALRLGANQESLELVMRLGKKGLAIDRSSNIVTLDSGERIGYDHLVIAMGATPRALRVPGVHLEGVLSLRTVEHAEALRNLFREPGDMVVIGGGFIGMEVAAVAAKAGQRVTVVEAEDRVMSRVVAPEISGYVASEHAAHGVSIMTGRCAVAFHGRSGRVSAVELDDGVRLPARIVLVGVGVSPNIALAEEAALTVDNGIVVDGSLLTSDERISAIGDCSSFPSVHARRRVRLESVQNAVDQAKYVAGRLTGMMGEVYQGTPCFWTRQYSTSIQIAGIGDGNDERWVSGDPASGKFSIFRFNGGTLSCVESVNSSADHAAVRKLFSGGMPLPTPRELTDAQFLPKLSLERVAAAESS</sequence>
<dbReference type="SUPFAM" id="SSF55424">
    <property type="entry name" value="FAD/NAD-linked reductases, dimerisation (C-terminal) domain"/>
    <property type="match status" value="1"/>
</dbReference>
<evidence type="ECO:0000256" key="2">
    <source>
        <dbReference type="ARBA" id="ARBA00022630"/>
    </source>
</evidence>
<dbReference type="Gene3D" id="3.30.390.30">
    <property type="match status" value="1"/>
</dbReference>
<dbReference type="PRINTS" id="PR00368">
    <property type="entry name" value="FADPNR"/>
</dbReference>
<protein>
    <submittedName>
        <fullName evidence="7">Putative ferredoxin reductase</fullName>
    </submittedName>
</protein>
<evidence type="ECO:0000256" key="3">
    <source>
        <dbReference type="ARBA" id="ARBA00022827"/>
    </source>
</evidence>
<dbReference type="HOGENOM" id="CLU_003291_4_0_4"/>
<dbReference type="BioCyc" id="MetaCyc:MONOMER-19841"/>
<dbReference type="SUPFAM" id="SSF51905">
    <property type="entry name" value="FAD/NAD(P)-binding domain"/>
    <property type="match status" value="2"/>
</dbReference>
<dbReference type="Pfam" id="PF07992">
    <property type="entry name" value="Pyr_redox_2"/>
    <property type="match status" value="1"/>
</dbReference>
<dbReference type="GO" id="GO:0016651">
    <property type="term" value="F:oxidoreductase activity, acting on NAD(P)H"/>
    <property type="evidence" value="ECO:0007669"/>
    <property type="project" value="TreeGrafter"/>
</dbReference>
<dbReference type="AlphaFoldDB" id="A2SP72"/>
<dbReference type="InterPro" id="IPR023753">
    <property type="entry name" value="FAD/NAD-binding_dom"/>
</dbReference>
<dbReference type="KEGG" id="mpt:Mpe_B0597"/>
<keyword evidence="8" id="KW-1185">Reference proteome</keyword>
<feature type="domain" description="FAD/NAD(P)-binding" evidence="5">
    <location>
        <begin position="14"/>
        <end position="311"/>
    </location>
</feature>
<evidence type="ECO:0000313" key="8">
    <source>
        <dbReference type="Proteomes" id="UP000000366"/>
    </source>
</evidence>
<dbReference type="InterPro" id="IPR028202">
    <property type="entry name" value="Reductase_C"/>
</dbReference>
<dbReference type="InterPro" id="IPR036188">
    <property type="entry name" value="FAD/NAD-bd_sf"/>
</dbReference>
<accession>A2SP72</accession>
<keyword evidence="2" id="KW-0285">Flavoprotein</keyword>
<dbReference type="InterPro" id="IPR016156">
    <property type="entry name" value="FAD/NAD-linked_Rdtase_dimer_sf"/>
</dbReference>
<evidence type="ECO:0000256" key="1">
    <source>
        <dbReference type="ARBA" id="ARBA00001974"/>
    </source>
</evidence>